<evidence type="ECO:0000256" key="5">
    <source>
        <dbReference type="ARBA" id="ARBA00048082"/>
    </source>
</evidence>
<dbReference type="SUPFAM" id="SSF52317">
    <property type="entry name" value="Class I glutamine amidotransferase-like"/>
    <property type="match status" value="1"/>
</dbReference>
<evidence type="ECO:0000313" key="7">
    <source>
        <dbReference type="EMBL" id="KAJ7314907.1"/>
    </source>
</evidence>
<accession>A0AAD6ZAY6</accession>
<dbReference type="AlphaFoldDB" id="A0AAD6ZAY6"/>
<dbReference type="Proteomes" id="UP001218218">
    <property type="component" value="Unassembled WGS sequence"/>
</dbReference>
<reference evidence="7" key="1">
    <citation type="submission" date="2023-03" db="EMBL/GenBank/DDBJ databases">
        <title>Massive genome expansion in bonnet fungi (Mycena s.s.) driven by repeated elements and novel gene families across ecological guilds.</title>
        <authorList>
            <consortium name="Lawrence Berkeley National Laboratory"/>
            <person name="Harder C.B."/>
            <person name="Miyauchi S."/>
            <person name="Viragh M."/>
            <person name="Kuo A."/>
            <person name="Thoen E."/>
            <person name="Andreopoulos B."/>
            <person name="Lu D."/>
            <person name="Skrede I."/>
            <person name="Drula E."/>
            <person name="Henrissat B."/>
            <person name="Morin E."/>
            <person name="Kohler A."/>
            <person name="Barry K."/>
            <person name="LaButti K."/>
            <person name="Morin E."/>
            <person name="Salamov A."/>
            <person name="Lipzen A."/>
            <person name="Mereny Z."/>
            <person name="Hegedus B."/>
            <person name="Baldrian P."/>
            <person name="Stursova M."/>
            <person name="Weitz H."/>
            <person name="Taylor A."/>
            <person name="Grigoriev I.V."/>
            <person name="Nagy L.G."/>
            <person name="Martin F."/>
            <person name="Kauserud H."/>
        </authorList>
    </citation>
    <scope>NUCLEOTIDE SEQUENCE</scope>
    <source>
        <strain evidence="7">CBHHK002</strain>
    </source>
</reference>
<keyword evidence="2" id="KW-0346">Stress response</keyword>
<dbReference type="PANTHER" id="PTHR48094">
    <property type="entry name" value="PROTEIN/NUCLEIC ACID DEGLYCASE DJ-1-RELATED"/>
    <property type="match status" value="1"/>
</dbReference>
<dbReference type="PANTHER" id="PTHR48094:SF11">
    <property type="entry name" value="GLUTATHIONE-INDEPENDENT GLYOXALASE HSP31-RELATED"/>
    <property type="match status" value="1"/>
</dbReference>
<dbReference type="InterPro" id="IPR029062">
    <property type="entry name" value="Class_I_gatase-like"/>
</dbReference>
<proteinExistence type="inferred from homology"/>
<comment type="catalytic activity">
    <reaction evidence="5">
        <text>methylglyoxal + H2O = (R)-lactate + H(+)</text>
        <dbReference type="Rhea" id="RHEA:27754"/>
        <dbReference type="ChEBI" id="CHEBI:15377"/>
        <dbReference type="ChEBI" id="CHEBI:15378"/>
        <dbReference type="ChEBI" id="CHEBI:16004"/>
        <dbReference type="ChEBI" id="CHEBI:17158"/>
        <dbReference type="EC" id="4.2.1.130"/>
    </reaction>
</comment>
<name>A0AAD6ZAY6_9AGAR</name>
<dbReference type="CDD" id="cd03141">
    <property type="entry name" value="GATase1_Hsp31_like"/>
    <property type="match status" value="1"/>
</dbReference>
<comment type="caution">
    <text evidence="7">The sequence shown here is derived from an EMBL/GenBank/DDBJ whole genome shotgun (WGS) entry which is preliminary data.</text>
</comment>
<sequence length="225" mass="24052">MPSVLFVFSSAAPQGWYLPEAAHPYYVLAPHATIDFTSPNGANPPVNEGSVQMYEKDQESVKFLADETVKAKLANAKKLSEVSAKDYDAIYYIGGHGPVFDLAVDPENIKLGNEGSNFFFYQSGKIVSAVCHGLAALVGVTDAQGKSIFAGKNVTGFSNVEEEILGTTKEIPFSTEDRIVSLGGKYTTADKPYEPKVVVDGLLLTGQNPGSSSPLGEEILKALQK</sequence>
<dbReference type="GO" id="GO:0005737">
    <property type="term" value="C:cytoplasm"/>
    <property type="evidence" value="ECO:0007669"/>
    <property type="project" value="TreeGrafter"/>
</dbReference>
<dbReference type="Gene3D" id="3.40.50.880">
    <property type="match status" value="1"/>
</dbReference>
<evidence type="ECO:0000259" key="6">
    <source>
        <dbReference type="Pfam" id="PF01965"/>
    </source>
</evidence>
<dbReference type="EMBL" id="JARIHO010000064">
    <property type="protein sequence ID" value="KAJ7314907.1"/>
    <property type="molecule type" value="Genomic_DNA"/>
</dbReference>
<evidence type="ECO:0000313" key="8">
    <source>
        <dbReference type="Proteomes" id="UP001218218"/>
    </source>
</evidence>
<comment type="similarity">
    <text evidence="4">Belongs to the peptidase C56 family. HSP31-like subfamily.</text>
</comment>
<feature type="domain" description="DJ-1/PfpI" evidence="6">
    <location>
        <begin position="51"/>
        <end position="221"/>
    </location>
</feature>
<keyword evidence="7" id="KW-0315">Glutamine amidotransferase</keyword>
<keyword evidence="3" id="KW-0456">Lyase</keyword>
<protein>
    <recommendedName>
        <fullName evidence="1">D-lactate dehydratase</fullName>
        <ecNumber evidence="1">4.2.1.130</ecNumber>
    </recommendedName>
</protein>
<evidence type="ECO:0000256" key="3">
    <source>
        <dbReference type="ARBA" id="ARBA00023239"/>
    </source>
</evidence>
<evidence type="ECO:0000256" key="1">
    <source>
        <dbReference type="ARBA" id="ARBA00013134"/>
    </source>
</evidence>
<dbReference type="InterPro" id="IPR050325">
    <property type="entry name" value="Prot/Nucl_acid_deglycase"/>
</dbReference>
<keyword evidence="8" id="KW-1185">Reference proteome</keyword>
<dbReference type="Pfam" id="PF01965">
    <property type="entry name" value="DJ-1_PfpI"/>
    <property type="match status" value="1"/>
</dbReference>
<gene>
    <name evidence="7" type="ORF">DFH08DRAFT_917740</name>
</gene>
<dbReference type="GO" id="GO:0019243">
    <property type="term" value="P:methylglyoxal catabolic process to D-lactate via S-lactoyl-glutathione"/>
    <property type="evidence" value="ECO:0007669"/>
    <property type="project" value="TreeGrafter"/>
</dbReference>
<evidence type="ECO:0000256" key="2">
    <source>
        <dbReference type="ARBA" id="ARBA00023016"/>
    </source>
</evidence>
<evidence type="ECO:0000256" key="4">
    <source>
        <dbReference type="ARBA" id="ARBA00038493"/>
    </source>
</evidence>
<dbReference type="InterPro" id="IPR002818">
    <property type="entry name" value="DJ-1/PfpI"/>
</dbReference>
<organism evidence="7 8">
    <name type="scientific">Mycena albidolilacea</name>
    <dbReference type="NCBI Taxonomy" id="1033008"/>
    <lineage>
        <taxon>Eukaryota</taxon>
        <taxon>Fungi</taxon>
        <taxon>Dikarya</taxon>
        <taxon>Basidiomycota</taxon>
        <taxon>Agaricomycotina</taxon>
        <taxon>Agaricomycetes</taxon>
        <taxon>Agaricomycetidae</taxon>
        <taxon>Agaricales</taxon>
        <taxon>Marasmiineae</taxon>
        <taxon>Mycenaceae</taxon>
        <taxon>Mycena</taxon>
    </lineage>
</organism>
<dbReference type="EC" id="4.2.1.130" evidence="1"/>
<dbReference type="GO" id="GO:0019172">
    <property type="term" value="F:glyoxalase III activity"/>
    <property type="evidence" value="ECO:0007669"/>
    <property type="project" value="UniProtKB-EC"/>
</dbReference>